<evidence type="ECO:0000313" key="4">
    <source>
        <dbReference type="EMBL" id="KAL3842023.1"/>
    </source>
</evidence>
<feature type="domain" description="WW" evidence="3">
    <location>
        <begin position="9"/>
        <end position="42"/>
    </location>
</feature>
<gene>
    <name evidence="4" type="ORF">ACJMK2_020093</name>
</gene>
<feature type="region of interest" description="Disordered" evidence="1">
    <location>
        <begin position="524"/>
        <end position="820"/>
    </location>
</feature>
<organism evidence="4 5">
    <name type="scientific">Sinanodonta woodiana</name>
    <name type="common">Chinese pond mussel</name>
    <name type="synonym">Anodonta woodiana</name>
    <dbReference type="NCBI Taxonomy" id="1069815"/>
    <lineage>
        <taxon>Eukaryota</taxon>
        <taxon>Metazoa</taxon>
        <taxon>Spiralia</taxon>
        <taxon>Lophotrochozoa</taxon>
        <taxon>Mollusca</taxon>
        <taxon>Bivalvia</taxon>
        <taxon>Autobranchia</taxon>
        <taxon>Heteroconchia</taxon>
        <taxon>Palaeoheterodonta</taxon>
        <taxon>Unionida</taxon>
        <taxon>Unionoidea</taxon>
        <taxon>Unionidae</taxon>
        <taxon>Unioninae</taxon>
        <taxon>Sinanodonta</taxon>
    </lineage>
</organism>
<dbReference type="Pfam" id="PF00397">
    <property type="entry name" value="WW"/>
    <property type="match status" value="1"/>
</dbReference>
<feature type="compositionally biased region" description="Basic residues" evidence="1">
    <location>
        <begin position="111"/>
        <end position="126"/>
    </location>
</feature>
<dbReference type="InterPro" id="IPR001202">
    <property type="entry name" value="WW_dom"/>
</dbReference>
<dbReference type="Gene3D" id="2.20.70.10">
    <property type="match status" value="2"/>
</dbReference>
<feature type="compositionally biased region" description="Polar residues" evidence="1">
    <location>
        <begin position="722"/>
        <end position="733"/>
    </location>
</feature>
<feature type="region of interest" description="Disordered" evidence="1">
    <location>
        <begin position="81"/>
        <end position="129"/>
    </location>
</feature>
<dbReference type="Proteomes" id="UP001634394">
    <property type="component" value="Unassembled WGS sequence"/>
</dbReference>
<feature type="compositionally biased region" description="Polar residues" evidence="1">
    <location>
        <begin position="834"/>
        <end position="855"/>
    </location>
</feature>
<evidence type="ECO:0000259" key="3">
    <source>
        <dbReference type="PROSITE" id="PS50020"/>
    </source>
</evidence>
<dbReference type="PANTHER" id="PTHR12752">
    <property type="entry name" value="PHOSPHOINOSITOL 3-PHOSPHATE-BINDING PROTEIN"/>
    <property type="match status" value="1"/>
</dbReference>
<feature type="compositionally biased region" description="Polar residues" evidence="1">
    <location>
        <begin position="490"/>
        <end position="510"/>
    </location>
</feature>
<dbReference type="PROSITE" id="PS50020">
    <property type="entry name" value="WW_DOMAIN_2"/>
    <property type="match status" value="2"/>
</dbReference>
<feature type="compositionally biased region" description="Polar residues" evidence="1">
    <location>
        <begin position="747"/>
        <end position="763"/>
    </location>
</feature>
<name>A0ABD3U0H2_SINWO</name>
<feature type="compositionally biased region" description="Polar residues" evidence="1">
    <location>
        <begin position="419"/>
        <end position="432"/>
    </location>
</feature>
<dbReference type="SUPFAM" id="SSF51045">
    <property type="entry name" value="WW domain"/>
    <property type="match status" value="2"/>
</dbReference>
<dbReference type="Gene3D" id="2.30.29.30">
    <property type="entry name" value="Pleckstrin-homology domain (PH domain)/Phosphotyrosine-binding domain (PTB)"/>
    <property type="match status" value="1"/>
</dbReference>
<feature type="region of interest" description="Disordered" evidence="1">
    <location>
        <begin position="948"/>
        <end position="997"/>
    </location>
</feature>
<dbReference type="PROSITE" id="PS50003">
    <property type="entry name" value="PH_DOMAIN"/>
    <property type="match status" value="1"/>
</dbReference>
<feature type="compositionally biased region" description="Polar residues" evidence="1">
    <location>
        <begin position="790"/>
        <end position="819"/>
    </location>
</feature>
<sequence length="997" mass="113050">MAATKLLGDRLPPNCSYGVTRDGRVFFLNDREQTTSWLHPLTGLPVQTGYHSAPGLPQGWEQAVTPEGTIYFIDHNRHITTFDHPRTGKPTSINSPPPTRTPPQSPVQKGQVKKTPTKSRMHKAPQARRGENSRVILKGWLHKQESGGLKLWKRKWCVLADFGLFFYKDSSEQQPSGSILLPSYQVTVCGPSTVSRKFAFKLEHENMKTYYLAADSQHEMQGWVETLNMASVLQRAPGLQEPNSTQKLVPKSPIMTWDDEADNGSYPTDSYKDTQGPISAINPNRPPLQPRDNSGAYPQGQQMMDVRNAQFDSLNRYPDAQNQNVDPYRGQQRTSRSEIRPGLDQYPGQYDGDYSSFQKGQRRSQSEISHSSQGRDGHPDRWGGPNSGHIQEYPDQRLSGDEPQHQSDISDRQVRYPPQEQQMNSRNNPSLEKNSRSSLSSRHSSLPSHTNMGETLRQPDNPEDMYAKVSKSRYPNDTLQRGERQGYPNDRSSQSRYPPDSVQRNDNSQGQQNDLLYTLDSMNKNDSWQGRQNNEVSGYPDDVRNNDQQGYPNDRSSQSRYPAGSIPKNDGQGYPNDRSSQSRYPAGSMPKNDGQGYPNDRSSQSRYPAGSIPKNDGQGYPNDRSSQVRYPTDTLPRDSKQSYPNGRLSQSKLAEDFRRDEMQGYPNDRLSQSRYPDNDDQFKNQNDPHGYHSLTRNHDGGSGLRQSNYSGSLTSERRNVESQEQPQKYNSIDSRQRHSQSRLPVEASNQGFPNSHSSPQQGYGTMDRTGHNGPQTSPRGTMLSIDNPYMSMSLQQHHETSPNQARQPVPRQENQQPVTQHDDYASLQRVREWQQGSRSDAQAPRSSSSNVTSPERPQPNFHLDLAPHTYVNVYDTSGDGHREPGNDPSRVYPQDTAPRRPPLPAAVRQQIVQEIAQASTPQTQKDILQAEQNLEHRMQQPAYFDYPTRIPQDEQGKKMVPWLNPNSQQLGDDKDNSYDYEKSPSDTYVKVPYDQMK</sequence>
<protein>
    <submittedName>
        <fullName evidence="4">Uncharacterized protein</fullName>
    </submittedName>
</protein>
<dbReference type="CDD" id="cd13248">
    <property type="entry name" value="PH_PEPP1_2_3"/>
    <property type="match status" value="1"/>
</dbReference>
<dbReference type="SMART" id="SM00456">
    <property type="entry name" value="WW"/>
    <property type="match status" value="2"/>
</dbReference>
<feature type="compositionally biased region" description="Polar residues" evidence="1">
    <location>
        <begin position="641"/>
        <end position="652"/>
    </location>
</feature>
<dbReference type="SUPFAM" id="SSF50729">
    <property type="entry name" value="PH domain-like"/>
    <property type="match status" value="1"/>
</dbReference>
<evidence type="ECO:0000259" key="2">
    <source>
        <dbReference type="PROSITE" id="PS50003"/>
    </source>
</evidence>
<feature type="region of interest" description="Disordered" evidence="1">
    <location>
        <begin position="832"/>
        <end position="904"/>
    </location>
</feature>
<keyword evidence="5" id="KW-1185">Reference proteome</keyword>
<feature type="region of interest" description="Disordered" evidence="1">
    <location>
        <begin position="317"/>
        <end position="510"/>
    </location>
</feature>
<feature type="compositionally biased region" description="Low complexity" evidence="1">
    <location>
        <begin position="436"/>
        <end position="449"/>
    </location>
</feature>
<dbReference type="PROSITE" id="PS01159">
    <property type="entry name" value="WW_DOMAIN_1"/>
    <property type="match status" value="1"/>
</dbReference>
<dbReference type="EMBL" id="JBJQND010000017">
    <property type="protein sequence ID" value="KAL3842023.1"/>
    <property type="molecule type" value="Genomic_DNA"/>
</dbReference>
<feature type="domain" description="WW" evidence="3">
    <location>
        <begin position="54"/>
        <end position="87"/>
    </location>
</feature>
<feature type="compositionally biased region" description="Polar residues" evidence="1">
    <location>
        <begin position="546"/>
        <end position="560"/>
    </location>
</feature>
<dbReference type="Pfam" id="PF00169">
    <property type="entry name" value="PH"/>
    <property type="match status" value="1"/>
</dbReference>
<feature type="domain" description="PH" evidence="2">
    <location>
        <begin position="134"/>
        <end position="232"/>
    </location>
</feature>
<dbReference type="CDD" id="cd00201">
    <property type="entry name" value="WW"/>
    <property type="match status" value="1"/>
</dbReference>
<feature type="compositionally biased region" description="Basic and acidic residues" evidence="1">
    <location>
        <begin position="653"/>
        <end position="662"/>
    </location>
</feature>
<dbReference type="InterPro" id="IPR011993">
    <property type="entry name" value="PH-like_dom_sf"/>
</dbReference>
<feature type="non-terminal residue" evidence="4">
    <location>
        <position position="997"/>
    </location>
</feature>
<feature type="compositionally biased region" description="Polar residues" evidence="1">
    <location>
        <begin position="704"/>
        <end position="714"/>
    </location>
</feature>
<feature type="compositionally biased region" description="Basic and acidic residues" evidence="1">
    <location>
        <begin position="392"/>
        <end position="414"/>
    </location>
</feature>
<evidence type="ECO:0000256" key="1">
    <source>
        <dbReference type="SAM" id="MobiDB-lite"/>
    </source>
</evidence>
<proteinExistence type="predicted"/>
<dbReference type="InterPro" id="IPR040392">
    <property type="entry name" value="PKHA4-7_PH"/>
</dbReference>
<dbReference type="InterPro" id="IPR036020">
    <property type="entry name" value="WW_dom_sf"/>
</dbReference>
<dbReference type="InterPro" id="IPR001849">
    <property type="entry name" value="PH_domain"/>
</dbReference>
<evidence type="ECO:0000313" key="5">
    <source>
        <dbReference type="Proteomes" id="UP001634394"/>
    </source>
</evidence>
<feature type="compositionally biased region" description="Polar residues" evidence="1">
    <location>
        <begin position="524"/>
        <end position="536"/>
    </location>
</feature>
<feature type="compositionally biased region" description="Basic and acidic residues" evidence="1">
    <location>
        <begin position="971"/>
        <end position="984"/>
    </location>
</feature>
<dbReference type="SMART" id="SM00233">
    <property type="entry name" value="PH"/>
    <property type="match status" value="1"/>
</dbReference>
<feature type="region of interest" description="Disordered" evidence="1">
    <location>
        <begin position="237"/>
        <end position="299"/>
    </location>
</feature>
<dbReference type="AlphaFoldDB" id="A0ABD3U0H2"/>
<reference evidence="4 5" key="1">
    <citation type="submission" date="2024-11" db="EMBL/GenBank/DDBJ databases">
        <title>Chromosome-level genome assembly of the freshwater bivalve Anodonta woodiana.</title>
        <authorList>
            <person name="Chen X."/>
        </authorList>
    </citation>
    <scope>NUCLEOTIDE SEQUENCE [LARGE SCALE GENOMIC DNA]</scope>
    <source>
        <strain evidence="4">MN2024</strain>
        <tissue evidence="4">Gills</tissue>
    </source>
</reference>
<feature type="compositionally biased region" description="Pro residues" evidence="1">
    <location>
        <begin position="95"/>
        <end position="105"/>
    </location>
</feature>
<accession>A0ABD3U0H2</accession>
<comment type="caution">
    <text evidence="4">The sequence shown here is derived from an EMBL/GenBank/DDBJ whole genome shotgun (WGS) entry which is preliminary data.</text>
</comment>
<dbReference type="PANTHER" id="PTHR12752:SF9">
    <property type="entry name" value="KRAMER, ISOFORM I"/>
    <property type="match status" value="1"/>
</dbReference>